<feature type="domain" description="GST N-terminal" evidence="1">
    <location>
        <begin position="19"/>
        <end position="73"/>
    </location>
</feature>
<dbReference type="InterPro" id="IPR036249">
    <property type="entry name" value="Thioredoxin-like_sf"/>
</dbReference>
<keyword evidence="3" id="KW-1185">Reference proteome</keyword>
<protein>
    <recommendedName>
        <fullName evidence="1">GST N-terminal domain-containing protein</fullName>
    </recommendedName>
</protein>
<evidence type="ECO:0000313" key="2">
    <source>
        <dbReference type="EMBL" id="KAK4357863.1"/>
    </source>
</evidence>
<accession>A0AAE1V638</accession>
<dbReference type="InterPro" id="IPR044628">
    <property type="entry name" value="EF-1-gamma_plant"/>
</dbReference>
<proteinExistence type="predicted"/>
<dbReference type="GO" id="GO:0004364">
    <property type="term" value="F:glutathione transferase activity"/>
    <property type="evidence" value="ECO:0007669"/>
    <property type="project" value="InterPro"/>
</dbReference>
<evidence type="ECO:0000313" key="3">
    <source>
        <dbReference type="Proteomes" id="UP001291623"/>
    </source>
</evidence>
<organism evidence="2 3">
    <name type="scientific">Anisodus tanguticus</name>
    <dbReference type="NCBI Taxonomy" id="243964"/>
    <lineage>
        <taxon>Eukaryota</taxon>
        <taxon>Viridiplantae</taxon>
        <taxon>Streptophyta</taxon>
        <taxon>Embryophyta</taxon>
        <taxon>Tracheophyta</taxon>
        <taxon>Spermatophyta</taxon>
        <taxon>Magnoliopsida</taxon>
        <taxon>eudicotyledons</taxon>
        <taxon>Gunneridae</taxon>
        <taxon>Pentapetalae</taxon>
        <taxon>asterids</taxon>
        <taxon>lamiids</taxon>
        <taxon>Solanales</taxon>
        <taxon>Solanaceae</taxon>
        <taxon>Solanoideae</taxon>
        <taxon>Hyoscyameae</taxon>
        <taxon>Anisodus</taxon>
    </lineage>
</organism>
<sequence>MALISHVSDTHDNAFAELLIVEVQVELDNFFAMSVSNKTFEFLPLNPMRQAPPLLDALDSPMFESNAIACYVTELKSDNPLFGSSLIICAQFD</sequence>
<dbReference type="PANTHER" id="PTHR44372">
    <property type="entry name" value="ELONGATION FACTOR 1-GAMMA 1-RELATED"/>
    <property type="match status" value="1"/>
</dbReference>
<dbReference type="InterPro" id="IPR004045">
    <property type="entry name" value="Glutathione_S-Trfase_N"/>
</dbReference>
<comment type="caution">
    <text evidence="2">The sequence shown here is derived from an EMBL/GenBank/DDBJ whole genome shotgun (WGS) entry which is preliminary data.</text>
</comment>
<dbReference type="AlphaFoldDB" id="A0AAE1V638"/>
<dbReference type="PANTHER" id="PTHR44372:SF1">
    <property type="entry name" value="ELONGATION FACTOR 1-GAMMA 3"/>
    <property type="match status" value="1"/>
</dbReference>
<dbReference type="SUPFAM" id="SSF52833">
    <property type="entry name" value="Thioredoxin-like"/>
    <property type="match status" value="1"/>
</dbReference>
<dbReference type="Gene3D" id="3.40.30.10">
    <property type="entry name" value="Glutaredoxin"/>
    <property type="match status" value="1"/>
</dbReference>
<evidence type="ECO:0000259" key="1">
    <source>
        <dbReference type="Pfam" id="PF02798"/>
    </source>
</evidence>
<dbReference type="EMBL" id="JAVYJV010000012">
    <property type="protein sequence ID" value="KAK4357863.1"/>
    <property type="molecule type" value="Genomic_DNA"/>
</dbReference>
<gene>
    <name evidence="2" type="ORF">RND71_023473</name>
</gene>
<name>A0AAE1V638_9SOLA</name>
<reference evidence="2" key="1">
    <citation type="submission" date="2023-12" db="EMBL/GenBank/DDBJ databases">
        <title>Genome assembly of Anisodus tanguticus.</title>
        <authorList>
            <person name="Wang Y.-J."/>
        </authorList>
    </citation>
    <scope>NUCLEOTIDE SEQUENCE</scope>
    <source>
        <strain evidence="2">KB-2021</strain>
        <tissue evidence="2">Leaf</tissue>
    </source>
</reference>
<dbReference type="Pfam" id="PF02798">
    <property type="entry name" value="GST_N"/>
    <property type="match status" value="1"/>
</dbReference>
<dbReference type="Proteomes" id="UP001291623">
    <property type="component" value="Unassembled WGS sequence"/>
</dbReference>